<accession>A0ABZ1H4V0</accession>
<dbReference type="Proteomes" id="UP001340816">
    <property type="component" value="Chromosome"/>
</dbReference>
<reference evidence="1 2" key="1">
    <citation type="submission" date="2022-10" db="EMBL/GenBank/DDBJ databases">
        <title>The complete genomes of actinobacterial strains from the NBC collection.</title>
        <authorList>
            <person name="Joergensen T.S."/>
            <person name="Alvarez Arevalo M."/>
            <person name="Sterndorff E.B."/>
            <person name="Faurdal D."/>
            <person name="Vuksanovic O."/>
            <person name="Mourched A.-S."/>
            <person name="Charusanti P."/>
            <person name="Shaw S."/>
            <person name="Blin K."/>
            <person name="Weber T."/>
        </authorList>
    </citation>
    <scope>NUCLEOTIDE SEQUENCE [LARGE SCALE GENOMIC DNA]</scope>
    <source>
        <strain evidence="1 2">NBC 01752</strain>
    </source>
</reference>
<gene>
    <name evidence="1" type="ORF">OHB35_03740</name>
</gene>
<sequence length="178" mass="20637">MRDRYPIVCHRELRPRWRWSAWRERRHPLIAGRGQVLVHNVEGAYTTGTADPARRTAVTLVDVRRCVSVSAHWKVRTLYGGGFSVTVRLRCTVVDPAEVARSRREGNPWNVRRVLAQDPRPRGLEWKYSRGDEDRLRLALTAPFKARPAYREIAGVRVELAEVSVWTRLRDDDDDNEA</sequence>
<proteinExistence type="predicted"/>
<protein>
    <submittedName>
        <fullName evidence="1">Uncharacterized protein</fullName>
    </submittedName>
</protein>
<keyword evidence="2" id="KW-1185">Reference proteome</keyword>
<dbReference type="EMBL" id="CP109135">
    <property type="protein sequence ID" value="WSD12396.1"/>
    <property type="molecule type" value="Genomic_DNA"/>
</dbReference>
<name>A0ABZ1H4V0_STRPH</name>
<organism evidence="1 2">
    <name type="scientific">Streptomyces phaeochromogenes</name>
    <dbReference type="NCBI Taxonomy" id="1923"/>
    <lineage>
        <taxon>Bacteria</taxon>
        <taxon>Bacillati</taxon>
        <taxon>Actinomycetota</taxon>
        <taxon>Actinomycetes</taxon>
        <taxon>Kitasatosporales</taxon>
        <taxon>Streptomycetaceae</taxon>
        <taxon>Streptomyces</taxon>
        <taxon>Streptomyces phaeochromogenes group</taxon>
    </lineage>
</organism>
<dbReference type="RefSeq" id="WP_326757807.1">
    <property type="nucleotide sequence ID" value="NZ_CP109135.1"/>
</dbReference>
<evidence type="ECO:0000313" key="2">
    <source>
        <dbReference type="Proteomes" id="UP001340816"/>
    </source>
</evidence>
<evidence type="ECO:0000313" key="1">
    <source>
        <dbReference type="EMBL" id="WSD12396.1"/>
    </source>
</evidence>